<evidence type="ECO:0000256" key="4">
    <source>
        <dbReference type="ARBA" id="ARBA00009265"/>
    </source>
</evidence>
<evidence type="ECO:0000256" key="13">
    <source>
        <dbReference type="ARBA" id="ARBA00023242"/>
    </source>
</evidence>
<comment type="function">
    <text evidence="15">Protein of the nuclear speckles that regulates RNA degradation and export from the nucleus through its interaction with MTREX an essential factor directing various RNAs to exosomal degradation. Changes the conformation of MTREX, precluding its association with the nuclear exosome and interaction with proteins required for its function in RNA exosomal degradation. Negatively regulates, for instance, the degradation of mRNAs and lncRNAs by inhibiting their MTREX-mediated recruitment to nuclear exosome. By preventing the degradation of RNAs in the nucleus, it promotes their export to the cytoplasm. U5 snRNP-associated RNA splicing factor which is required for efficient splicing of CEP131 pre-mRNA and plays an important role in centrosome maturation, integrity and function during mitosis. Suppresses intron retention in a subset of pre-mRNAs containing short, GC-rich introns with relatively weak 5' and 3' splice sites. Plays a role in DNA damage response.</text>
</comment>
<dbReference type="eggNOG" id="KOG1972">
    <property type="taxonomic scope" value="Eukaryota"/>
</dbReference>
<dbReference type="GO" id="GO:0031048">
    <property type="term" value="P:regulatory ncRNA-mediated heterochromatin formation"/>
    <property type="evidence" value="ECO:0007669"/>
    <property type="project" value="TreeGrafter"/>
</dbReference>
<keyword evidence="13" id="KW-0539">Nucleus</keyword>
<name>A0A091CLM5_FUKDA</name>
<evidence type="ECO:0000256" key="1">
    <source>
        <dbReference type="ARBA" id="ARBA00004324"/>
    </source>
</evidence>
<dbReference type="Gene3D" id="1.25.40.10">
    <property type="entry name" value="Tetratricopeptide repeat domain"/>
    <property type="match status" value="2"/>
</dbReference>
<keyword evidence="21" id="KW-1185">Reference proteome</keyword>
<dbReference type="FunFam" id="1.25.40.10:FF:003653">
    <property type="entry name" value="NRDE-2, necessary for RNA interference, domain containing"/>
    <property type="match status" value="1"/>
</dbReference>
<evidence type="ECO:0000256" key="2">
    <source>
        <dbReference type="ARBA" id="ARBA00004604"/>
    </source>
</evidence>
<evidence type="ECO:0000256" key="16">
    <source>
        <dbReference type="ARBA" id="ARBA00063940"/>
    </source>
</evidence>
<evidence type="ECO:0000256" key="12">
    <source>
        <dbReference type="ARBA" id="ARBA00023187"/>
    </source>
</evidence>
<keyword evidence="12" id="KW-0508">mRNA splicing</keyword>
<feature type="compositionally biased region" description="Basic and acidic residues" evidence="19">
    <location>
        <begin position="129"/>
        <end position="148"/>
    </location>
</feature>
<evidence type="ECO:0000256" key="8">
    <source>
        <dbReference type="ARBA" id="ARBA00022763"/>
    </source>
</evidence>
<evidence type="ECO:0000256" key="15">
    <source>
        <dbReference type="ARBA" id="ARBA00059813"/>
    </source>
</evidence>
<evidence type="ECO:0000313" key="20">
    <source>
        <dbReference type="EMBL" id="KFO18268.1"/>
    </source>
</evidence>
<comment type="similarity">
    <text evidence="4">Belongs to the NRDE2 family.</text>
</comment>
<dbReference type="GO" id="GO:1902369">
    <property type="term" value="P:negative regulation of RNA catabolic process"/>
    <property type="evidence" value="ECO:0007669"/>
    <property type="project" value="TreeGrafter"/>
</dbReference>
<dbReference type="STRING" id="885580.ENSFDAP00000023128"/>
<dbReference type="PANTHER" id="PTHR13471:SF0">
    <property type="entry name" value="NUCLEAR EXOSOME REGULATOR NRDE2"/>
    <property type="match status" value="1"/>
</dbReference>
<keyword evidence="11" id="KW-0175">Coiled coil</keyword>
<feature type="compositionally biased region" description="Basic residues" evidence="19">
    <location>
        <begin position="93"/>
        <end position="117"/>
    </location>
</feature>
<dbReference type="GO" id="GO:0006974">
    <property type="term" value="P:DNA damage response"/>
    <property type="evidence" value="ECO:0007669"/>
    <property type="project" value="UniProtKB-KW"/>
</dbReference>
<dbReference type="AlphaFoldDB" id="A0A091CLM5"/>
<dbReference type="GO" id="GO:0005730">
    <property type="term" value="C:nucleolus"/>
    <property type="evidence" value="ECO:0007669"/>
    <property type="project" value="UniProtKB-SubCell"/>
</dbReference>
<keyword evidence="5" id="KW-0132">Cell division</keyword>
<comment type="subcellular location">
    <subcellularLocation>
        <location evidence="1">Nucleus speckle</location>
    </subcellularLocation>
    <subcellularLocation>
        <location evidence="2">Nucleus</location>
        <location evidence="2">Nucleolus</location>
    </subcellularLocation>
    <subcellularLocation>
        <location evidence="3">Nucleus</location>
        <location evidence="3">Nucleoplasm</location>
    </subcellularLocation>
</comment>
<evidence type="ECO:0000256" key="17">
    <source>
        <dbReference type="ARBA" id="ARBA00067310"/>
    </source>
</evidence>
<dbReference type="GO" id="GO:0016607">
    <property type="term" value="C:nuclear speck"/>
    <property type="evidence" value="ECO:0007669"/>
    <property type="project" value="UniProtKB-SubCell"/>
</dbReference>
<dbReference type="InterPro" id="IPR003107">
    <property type="entry name" value="HAT"/>
</dbReference>
<dbReference type="GO" id="GO:0006397">
    <property type="term" value="P:mRNA processing"/>
    <property type="evidence" value="ECO:0007669"/>
    <property type="project" value="UniProtKB-KW"/>
</dbReference>
<reference evidence="20 21" key="1">
    <citation type="submission" date="2013-11" db="EMBL/GenBank/DDBJ databases">
        <title>The Damaraland mole rat (Fukomys damarensis) genome and evolution of African mole rats.</title>
        <authorList>
            <person name="Gladyshev V.N."/>
            <person name="Fang X."/>
        </authorList>
    </citation>
    <scope>NUCLEOTIDE SEQUENCE [LARGE SCALE GENOMIC DNA]</scope>
    <source>
        <tissue evidence="20">Liver</tissue>
    </source>
</reference>
<feature type="region of interest" description="Disordered" evidence="19">
    <location>
        <begin position="63"/>
        <end position="152"/>
    </location>
</feature>
<sequence>MALFPAFAGVGEAPDSGVSRKVQFSAVFAGAFWIKLDWLSNPSFCVGTTASSLNQQTKEATALVSEGSTLTRSPLKSQPSDESDTNKKLTQISRKKKKEKKKKRKHQHYKKTKRKHGQSSSSESEPESDSGKDRLSRSIRSSQKESEKVSYGNNAAADVGHHSFWLEDIQTLTGEIFRTDRKPDPANWEYKSLYRGDIARYKRKGDSCLGINPKKQCVSWEGVSTVKKHSHKHVERYFTKKSVGLMNIDGVAITSKTEPPSSEPVLFIPVKDSDNVAAPVTTWLNPLGIYDQSTTQWLQGQGPSEQESKQPDSQPDGEDGILKAKVEEFNRKVRENPRDIQLWMSFVAFQDEVMRSPGLYAIEEGEQEKQKKSLKLILEKKLAILERAIDSNQSSVDLKLAKLKLCAEFWEPSTLVKEWQKLIFLHPNNSALWQKYLLFCQSQFSTFSISKIHNLYGKCLSTLSAVKDGSMLSHPALPGTEEAMFALFLQQCHFLRQAGHSEKAVSLFQAMIDFTFFKPDSVKDLPTKVQVEFFEPFWDSGEPRPGEKGARGWRAWMHQQERGGWVVISPDEDDDEPEEEEEEIRDKTLPRWQIWLGAERSRDERHWQPWRPDKTKKQTEEDCEDPERQACVLFDDIGQSLIRLSSPDLQFQLIQAFLQFLGVPSGFTPPASCLYLAMDENSVFHNGLYEEKPLTFLNPSFSGVSCVGHMEQLGCPRWVRSHNREGEEFIRNTFHLVLPLFSGKQKSQLCFSWLRYEIAKVIWCVQTKNKKRLKSQGKNCKKLAKNLLKEPENRNNFCLWKQYAHLEWLLGNIEDARKVFDTAVSMAGSSELKDRELCELSLLYAELEVELLQDLRGAATGRAVHILTRLTESSLYGPYTGQVLATQVLKARKAYEHALQDCLGENCASGPAAANSLDCLSSLVKCFMLFQYLTVGIDAAARTYEQLFAKLKVSFVPGDPGLEHSASSQSLPSVLEAITLMHTSLLRFHMKVSVYPLTPLREALSEALKLYPGNQLLWWSYVQIQNKSHSASKTRRFFDAITRSAKPLEPWLFAIEAEKMRKRLVETVQRVDGREIHATIPETGLTHRIRALFENAMRSDNGSQCPLLWRMYLNFLVSLGNKERSKGVFYKALQNCPWAKVLYLDAVEYFPNELQEILDLMTEKELRVRLPLEELELLLED</sequence>
<evidence type="ECO:0000256" key="6">
    <source>
        <dbReference type="ARBA" id="ARBA00022664"/>
    </source>
</evidence>
<dbReference type="Pfam" id="PF08424">
    <property type="entry name" value="NRDE-2"/>
    <property type="match status" value="1"/>
</dbReference>
<proteinExistence type="inferred from homology"/>
<protein>
    <recommendedName>
        <fullName evidence="17">Nuclear exosome regulator NRDE2</fullName>
    </recommendedName>
    <alternativeName>
        <fullName evidence="18">Protein NRDE2 homolog</fullName>
    </alternativeName>
</protein>
<evidence type="ECO:0000256" key="10">
    <source>
        <dbReference type="ARBA" id="ARBA00022990"/>
    </source>
</evidence>
<evidence type="ECO:0000256" key="9">
    <source>
        <dbReference type="ARBA" id="ARBA00022776"/>
    </source>
</evidence>
<dbReference type="InterPro" id="IPR011990">
    <property type="entry name" value="TPR-like_helical_dom_sf"/>
</dbReference>
<evidence type="ECO:0000256" key="11">
    <source>
        <dbReference type="ARBA" id="ARBA00023054"/>
    </source>
</evidence>
<evidence type="ECO:0000256" key="5">
    <source>
        <dbReference type="ARBA" id="ARBA00022618"/>
    </source>
</evidence>
<evidence type="ECO:0000256" key="18">
    <source>
        <dbReference type="ARBA" id="ARBA00078932"/>
    </source>
</evidence>
<dbReference type="PANTHER" id="PTHR13471">
    <property type="entry name" value="TETRATRICOPEPTIDE-LIKE HELICAL"/>
    <property type="match status" value="1"/>
</dbReference>
<organism evidence="20 21">
    <name type="scientific">Fukomys damarensis</name>
    <name type="common">Damaraland mole rat</name>
    <name type="synonym">Cryptomys damarensis</name>
    <dbReference type="NCBI Taxonomy" id="885580"/>
    <lineage>
        <taxon>Eukaryota</taxon>
        <taxon>Metazoa</taxon>
        <taxon>Chordata</taxon>
        <taxon>Craniata</taxon>
        <taxon>Vertebrata</taxon>
        <taxon>Euteleostomi</taxon>
        <taxon>Mammalia</taxon>
        <taxon>Eutheria</taxon>
        <taxon>Euarchontoglires</taxon>
        <taxon>Glires</taxon>
        <taxon>Rodentia</taxon>
        <taxon>Hystricomorpha</taxon>
        <taxon>Bathyergidae</taxon>
        <taxon>Fukomys</taxon>
    </lineage>
</organism>
<evidence type="ECO:0000256" key="14">
    <source>
        <dbReference type="ARBA" id="ARBA00023306"/>
    </source>
</evidence>
<keyword evidence="9" id="KW-0498">Mitosis</keyword>
<dbReference type="CDD" id="cd22200">
    <property type="entry name" value="NRDE2_MID"/>
    <property type="match status" value="1"/>
</dbReference>
<dbReference type="EMBL" id="KN125466">
    <property type="protein sequence ID" value="KFO18268.1"/>
    <property type="molecule type" value="Genomic_DNA"/>
</dbReference>
<evidence type="ECO:0000256" key="3">
    <source>
        <dbReference type="ARBA" id="ARBA00004642"/>
    </source>
</evidence>
<feature type="compositionally biased region" description="Polar residues" evidence="19">
    <location>
        <begin position="66"/>
        <end position="80"/>
    </location>
</feature>
<gene>
    <name evidence="20" type="ORF">H920_20356</name>
</gene>
<evidence type="ECO:0000256" key="7">
    <source>
        <dbReference type="ARBA" id="ARBA00022737"/>
    </source>
</evidence>
<keyword evidence="6" id="KW-0507">mRNA processing</keyword>
<accession>A0A091CLM5</accession>
<keyword evidence="8" id="KW-0227">DNA damage</keyword>
<dbReference type="SUPFAM" id="SSF48452">
    <property type="entry name" value="TPR-like"/>
    <property type="match status" value="1"/>
</dbReference>
<dbReference type="GO" id="GO:0051301">
    <property type="term" value="P:cell division"/>
    <property type="evidence" value="ECO:0007669"/>
    <property type="project" value="UniProtKB-KW"/>
</dbReference>
<dbReference type="InterPro" id="IPR013633">
    <property type="entry name" value="NRDE-2"/>
</dbReference>
<evidence type="ECO:0000313" key="21">
    <source>
        <dbReference type="Proteomes" id="UP000028990"/>
    </source>
</evidence>
<dbReference type="GO" id="GO:0008380">
    <property type="term" value="P:RNA splicing"/>
    <property type="evidence" value="ECO:0007669"/>
    <property type="project" value="UniProtKB-KW"/>
</dbReference>
<keyword evidence="7" id="KW-0677">Repeat</keyword>
<comment type="subunit">
    <text evidence="16">Interacts with MTREX; the interaction is direct and stabilizes NRDE2. Interacts with EXOSC10, EFTUD2 and EIF4A3.</text>
</comment>
<evidence type="ECO:0000256" key="19">
    <source>
        <dbReference type="SAM" id="MobiDB-lite"/>
    </source>
</evidence>
<dbReference type="GO" id="GO:0071013">
    <property type="term" value="C:catalytic step 2 spliceosome"/>
    <property type="evidence" value="ECO:0007669"/>
    <property type="project" value="TreeGrafter"/>
</dbReference>
<dbReference type="FunFam" id="1.25.40.10:FF:000185">
    <property type="entry name" value="NRDE-2, necessary for RNA interference, domain-containing"/>
    <property type="match status" value="1"/>
</dbReference>
<keyword evidence="10" id="KW-0007">Acetylation</keyword>
<dbReference type="SMART" id="SM00386">
    <property type="entry name" value="HAT"/>
    <property type="match status" value="4"/>
</dbReference>
<dbReference type="Proteomes" id="UP000028990">
    <property type="component" value="Unassembled WGS sequence"/>
</dbReference>
<keyword evidence="14" id="KW-0131">Cell cycle</keyword>
<feature type="region of interest" description="Disordered" evidence="19">
    <location>
        <begin position="298"/>
        <end position="319"/>
    </location>
</feature>